<dbReference type="Proteomes" id="UP000085678">
    <property type="component" value="Unplaced"/>
</dbReference>
<dbReference type="RefSeq" id="XP_013395807.1">
    <property type="nucleotide sequence ID" value="XM_013540353.1"/>
</dbReference>
<proteinExistence type="predicted"/>
<evidence type="ECO:0000313" key="2">
    <source>
        <dbReference type="RefSeq" id="XP_013395807.1"/>
    </source>
</evidence>
<dbReference type="GeneID" id="106162920"/>
<sequence length="147" mass="16108">MVMSWTGSRWWVVTEQELFNGGPRTRIKRVFVGCSGEFFQADLGSNVTLLKRGTGEIIDTPFVYAGGLVTGDSLAPRGYFIVCHAVPMTVSVYLHTVEIEMTGKHCASALGVRGICGDYNGNATNDYDDLIPPGLPPWKPFLLPERP</sequence>
<reference evidence="2" key="1">
    <citation type="submission" date="2025-08" db="UniProtKB">
        <authorList>
            <consortium name="RefSeq"/>
        </authorList>
    </citation>
    <scope>IDENTIFICATION</scope>
    <source>
        <tissue evidence="2">Gonads</tissue>
    </source>
</reference>
<accession>A0A1S3IC38</accession>
<dbReference type="InParanoid" id="A0A1S3IC38"/>
<name>A0A1S3IC38_LINAN</name>
<evidence type="ECO:0000313" key="1">
    <source>
        <dbReference type="Proteomes" id="UP000085678"/>
    </source>
</evidence>
<keyword evidence="1" id="KW-1185">Reference proteome</keyword>
<gene>
    <name evidence="2" type="primary">LOC106162920</name>
</gene>
<protein>
    <submittedName>
        <fullName evidence="2">Uncharacterized protein LOC106162920</fullName>
    </submittedName>
</protein>
<organism evidence="1 2">
    <name type="scientific">Lingula anatina</name>
    <name type="common">Brachiopod</name>
    <name type="synonym">Lingula unguis</name>
    <dbReference type="NCBI Taxonomy" id="7574"/>
    <lineage>
        <taxon>Eukaryota</taxon>
        <taxon>Metazoa</taxon>
        <taxon>Spiralia</taxon>
        <taxon>Lophotrochozoa</taxon>
        <taxon>Brachiopoda</taxon>
        <taxon>Linguliformea</taxon>
        <taxon>Lingulata</taxon>
        <taxon>Lingulida</taxon>
        <taxon>Linguloidea</taxon>
        <taxon>Lingulidae</taxon>
        <taxon>Lingula</taxon>
    </lineage>
</organism>
<dbReference type="KEGG" id="lak:106162920"/>
<dbReference type="AlphaFoldDB" id="A0A1S3IC38"/>